<feature type="non-terminal residue" evidence="1">
    <location>
        <position position="1"/>
    </location>
</feature>
<keyword evidence="2" id="KW-1185">Reference proteome</keyword>
<accession>A0ACC6HPW9</accession>
<protein>
    <submittedName>
        <fullName evidence="1">Uncharacterized protein</fullName>
    </submittedName>
</protein>
<sequence length="448" mass="50248">SAVSTVTETDEDGDGNPESTIIKSDTTDDGKLNKTTEIIDKESDGTPDAITNTIIDKHNITTIEKGTITNVDEEGIITVKFDVDKRGDEKGISGRTDRITRDGRGEVLDSEYDFYNDGDKDYKSSFEYNSDGTIKKEKIDLNMDGADDKVISFDYNPDGSVAKEMTQFGGALSSKTYEYYDNGLVKKVHHDKNDDGEPDSSTIYTYYDNGNIKTVAVDNDNDGTPETTKLHFYDDNNNLIKATTLSSNHKPIRNDRYTYDENGNQATWEEDFNGDGTYDQLREYPAINDWDQTVERKISKLDAEGNKSPINSMEYTYNEEGRFVESLVTRPSGSQWGNEMSYNDLDQLIGRKEFSIDKQGNKVITSSEERFYNNANEKLFIARDNRASDSDGIIDGNADLLFIYEPVSLTKIGTLASLDGLTHIYLQDNEKFTFSAAEIDKIVSASKN</sequence>
<comment type="caution">
    <text evidence="1">The sequence shown here is derived from an EMBL/GenBank/DDBJ whole genome shotgun (WGS) entry which is preliminary data.</text>
</comment>
<evidence type="ECO:0000313" key="2">
    <source>
        <dbReference type="Proteomes" id="UP001228568"/>
    </source>
</evidence>
<dbReference type="EMBL" id="JASAWV010000055">
    <property type="protein sequence ID" value="MDP8052869.1"/>
    <property type="molecule type" value="Genomic_DNA"/>
</dbReference>
<name>A0ACC6HPW9_9PAST</name>
<proteinExistence type="predicted"/>
<gene>
    <name evidence="1" type="ORF">QJU23_10650</name>
</gene>
<evidence type="ECO:0000313" key="1">
    <source>
        <dbReference type="EMBL" id="MDP8052869.1"/>
    </source>
</evidence>
<dbReference type="Proteomes" id="UP001228568">
    <property type="component" value="Unassembled WGS sequence"/>
</dbReference>
<organism evidence="1 2">
    <name type="scientific">Pasteurella atlantica</name>
    <dbReference type="NCBI Taxonomy" id="2827233"/>
    <lineage>
        <taxon>Bacteria</taxon>
        <taxon>Pseudomonadati</taxon>
        <taxon>Pseudomonadota</taxon>
        <taxon>Gammaproteobacteria</taxon>
        <taxon>Pasteurellales</taxon>
        <taxon>Pasteurellaceae</taxon>
        <taxon>Pasteurella</taxon>
    </lineage>
</organism>
<reference evidence="1 2" key="1">
    <citation type="journal article" date="2023" name="Front. Microbiol.">
        <title>Phylogeography and host specificity of Pasteurellaceae pathogenic to sea-farmed fish in the north-east Atlantic.</title>
        <authorList>
            <person name="Gulla S."/>
            <person name="Colquhoun D.J."/>
            <person name="Olsen A.B."/>
            <person name="Spilsberg B."/>
            <person name="Lagesen K."/>
            <person name="Aakesson C.P."/>
            <person name="Strom S."/>
            <person name="Manji F."/>
            <person name="Birkbeck T.H."/>
            <person name="Nilsen H.K."/>
        </authorList>
    </citation>
    <scope>NUCLEOTIDE SEQUENCE [LARGE SCALE GENOMIC DNA]</scope>
    <source>
        <strain evidence="1 2">VIB3695</strain>
    </source>
</reference>
<feature type="non-terminal residue" evidence="1">
    <location>
        <position position="448"/>
    </location>
</feature>